<feature type="coiled-coil region" evidence="1">
    <location>
        <begin position="485"/>
        <end position="527"/>
    </location>
</feature>
<dbReference type="EMBL" id="JAERQG010000002">
    <property type="protein sequence ID" value="MBL0765890.1"/>
    <property type="molecule type" value="Genomic_DNA"/>
</dbReference>
<evidence type="ECO:0000256" key="1">
    <source>
        <dbReference type="SAM" id="Coils"/>
    </source>
</evidence>
<proteinExistence type="predicted"/>
<dbReference type="AlphaFoldDB" id="A0A937DJD7"/>
<gene>
    <name evidence="2" type="ORF">JKP34_11550</name>
</gene>
<protein>
    <submittedName>
        <fullName evidence="2">Uncharacterized protein</fullName>
    </submittedName>
</protein>
<feature type="coiled-coil region" evidence="1">
    <location>
        <begin position="252"/>
        <end position="317"/>
    </location>
</feature>
<sequence length="967" mass="112752">MKDNYTEHCITWYKFLLRHISKRIGEREDYLKELAERVASINQEYKDEAGPSEDESCQRIRKVLSNNFSSKPKAADLQILSADFFGEKDFFLRKLPEIEVKEQLALRFRIDEADSGWLKFRKSFKIVAFHLSKIPFYIANLFRKDKKPLKYWSHAIPVKQLTEAHLIRPFYKVWQQIEDKTNRLFIEKLAELKVHQQLEPKKLEEDFATLKAEATDIIQDWYENASNEFHKAYELVDTIEHDDKKLRMAYLEKKEEEAIEDWEEQFGKWENTIHANFEDWRSKLELSALKAHLNYHKEELEKNIEDWQNKVEKNYQQEISSFLQRSLKNFTEDGHDSEALKKLIAQLTYQSKKDLNMGLLSGFETSLSENSLLNQLDKFEHKIEERINSLEAEYVVVKSGVYDEPLPDSELSNISNHELLSFELVPLINEKIEDLKGTIFSKMDKLLVAAGDIDEIVNYVLNTASNALNEELDAADIQHILKEGFERAINANQEIKDQLDHLIDNTLKELDSIENSLTVEINELNNKENIAALKLRISKAKALQKSEAFNKQIRSTVSDYWDKVKAYGTVQYNWAINQVEQINRKFFSINVTDQPNREVSDFLNIAKKTIDGLPLIYKRLYAIEPLDDTVLFEGREKELERFNSAYTAWQEGHYGDVILTGEKWSGMTSLINYVLKTVKLKHAFVRLSFTGNQIDRNVLIDKFAQTLKQPDIDSADKLIAYLNGGTKRIIIVEDLQNLYLRVIGGQKALIELIDIIAATQKNIFWMVSVSLYAYRYLERTLKINAFFSYPIVLEQMDADTISKLVIKRNRVSGFKINFEAPAELADDKKFKKLNDEEKQEFLRSKFFKELHSFSKSNVSMALMYWLLSTKSVDGHSITIKSFEKPDFSFLNSLQADRVFLLHALILHDGLNVMQAARVLNMNEQKVRFMIIEMLEDGVLIEEEDFFLVNPIIFRNTVQLLKVKNLIS</sequence>
<evidence type="ECO:0000313" key="3">
    <source>
        <dbReference type="Proteomes" id="UP000642920"/>
    </source>
</evidence>
<name>A0A937DJD7_9BACT</name>
<dbReference type="RefSeq" id="WP_201921347.1">
    <property type="nucleotide sequence ID" value="NZ_JAERQG010000002.1"/>
</dbReference>
<comment type="caution">
    <text evidence="2">The sequence shown here is derived from an EMBL/GenBank/DDBJ whole genome shotgun (WGS) entry which is preliminary data.</text>
</comment>
<dbReference type="Proteomes" id="UP000642920">
    <property type="component" value="Unassembled WGS sequence"/>
</dbReference>
<keyword evidence="1" id="KW-0175">Coiled coil</keyword>
<reference evidence="2" key="1">
    <citation type="submission" date="2021-01" db="EMBL/GenBank/DDBJ databases">
        <title>Marivirga sp. nov., isolated from intertidal surface sediments.</title>
        <authorList>
            <person name="Zhang M."/>
        </authorList>
    </citation>
    <scope>NUCLEOTIDE SEQUENCE</scope>
    <source>
        <strain evidence="2">SM1354</strain>
    </source>
</reference>
<evidence type="ECO:0000313" key="2">
    <source>
        <dbReference type="EMBL" id="MBL0765890.1"/>
    </source>
</evidence>
<organism evidence="2 3">
    <name type="scientific">Marivirga atlantica</name>
    <dbReference type="NCBI Taxonomy" id="1548457"/>
    <lineage>
        <taxon>Bacteria</taxon>
        <taxon>Pseudomonadati</taxon>
        <taxon>Bacteroidota</taxon>
        <taxon>Cytophagia</taxon>
        <taxon>Cytophagales</taxon>
        <taxon>Marivirgaceae</taxon>
        <taxon>Marivirga</taxon>
    </lineage>
</organism>
<accession>A0A937DJD7</accession>
<keyword evidence="3" id="KW-1185">Reference proteome</keyword>